<dbReference type="AlphaFoldDB" id="A0AAN8A9N0"/>
<evidence type="ECO:0000313" key="2">
    <source>
        <dbReference type="Proteomes" id="UP001306508"/>
    </source>
</evidence>
<keyword evidence="2" id="KW-1185">Reference proteome</keyword>
<comment type="caution">
    <text evidence="1">The sequence shown here is derived from an EMBL/GenBank/DDBJ whole genome shotgun (WGS) entry which is preliminary data.</text>
</comment>
<evidence type="ECO:0000313" key="1">
    <source>
        <dbReference type="EMBL" id="KAK5781635.1"/>
    </source>
</evidence>
<dbReference type="InterPro" id="IPR048920">
    <property type="entry name" value="REC102"/>
</dbReference>
<sequence length="229" mass="26957">MFLKSFSDKTDNKSSFIISCWETIIPQFSEKDFDIYGTKMIILPSKEPNYLTFWKEYLLYEVEFKLKKSIKSICINLSCNLWFNNKRAAFLDQPLELECYKKTDSPQIKYLNELQIKVVFYKVNHKDKYFQKNEEVTVFEIKNLLNQFFGSLLISQLEFKFPLVFSPLVRNKIAIQEKYFAPISYSLTNSTQLIPIIIKIISNDRTSTTAFVLLLPAKKLSFKVTLNLL</sequence>
<reference evidence="2" key="1">
    <citation type="submission" date="2023-07" db="EMBL/GenBank/DDBJ databases">
        <title>A draft genome of Kazachstania heterogenica Y-27499.</title>
        <authorList>
            <person name="Donic C."/>
            <person name="Kralova J.S."/>
            <person name="Fidel L."/>
            <person name="Ben-Dor S."/>
            <person name="Jung S."/>
        </authorList>
    </citation>
    <scope>NUCLEOTIDE SEQUENCE [LARGE SCALE GENOMIC DNA]</scope>
    <source>
        <strain evidence="2">Y27499</strain>
    </source>
</reference>
<accession>A0AAN8A9N0</accession>
<protein>
    <submittedName>
        <fullName evidence="1">Uncharacterized protein</fullName>
    </submittedName>
</protein>
<dbReference type="EMBL" id="JAWIZZ010000031">
    <property type="protein sequence ID" value="KAK5781635.1"/>
    <property type="molecule type" value="Genomic_DNA"/>
</dbReference>
<name>A0AAN8A9N0_9SACH</name>
<dbReference type="Pfam" id="PF21736">
    <property type="entry name" value="REC102"/>
    <property type="match status" value="1"/>
</dbReference>
<proteinExistence type="predicted"/>
<organism evidence="1 2">
    <name type="scientific">Arxiozyma heterogenica</name>
    <dbReference type="NCBI Taxonomy" id="278026"/>
    <lineage>
        <taxon>Eukaryota</taxon>
        <taxon>Fungi</taxon>
        <taxon>Dikarya</taxon>
        <taxon>Ascomycota</taxon>
        <taxon>Saccharomycotina</taxon>
        <taxon>Saccharomycetes</taxon>
        <taxon>Saccharomycetales</taxon>
        <taxon>Saccharomycetaceae</taxon>
        <taxon>Arxiozyma</taxon>
    </lineage>
</organism>
<gene>
    <name evidence="1" type="ORF">RI543_000817</name>
</gene>
<dbReference type="Proteomes" id="UP001306508">
    <property type="component" value="Unassembled WGS sequence"/>
</dbReference>